<gene>
    <name evidence="1" type="ORF">Pla110_44250</name>
</gene>
<accession>A0A518CU02</accession>
<dbReference type="RefSeq" id="WP_144999049.1">
    <property type="nucleotide sequence ID" value="NZ_CP036281.1"/>
</dbReference>
<reference evidence="1 2" key="1">
    <citation type="submission" date="2019-02" db="EMBL/GenBank/DDBJ databases">
        <title>Deep-cultivation of Planctomycetes and their phenomic and genomic characterization uncovers novel biology.</title>
        <authorList>
            <person name="Wiegand S."/>
            <person name="Jogler M."/>
            <person name="Boedeker C."/>
            <person name="Pinto D."/>
            <person name="Vollmers J."/>
            <person name="Rivas-Marin E."/>
            <person name="Kohn T."/>
            <person name="Peeters S.H."/>
            <person name="Heuer A."/>
            <person name="Rast P."/>
            <person name="Oberbeckmann S."/>
            <person name="Bunk B."/>
            <person name="Jeske O."/>
            <person name="Meyerdierks A."/>
            <person name="Storesund J.E."/>
            <person name="Kallscheuer N."/>
            <person name="Luecker S."/>
            <person name="Lage O.M."/>
            <person name="Pohl T."/>
            <person name="Merkel B.J."/>
            <person name="Hornburger P."/>
            <person name="Mueller R.-W."/>
            <person name="Bruemmer F."/>
            <person name="Labrenz M."/>
            <person name="Spormann A.M."/>
            <person name="Op den Camp H."/>
            <person name="Overmann J."/>
            <person name="Amann R."/>
            <person name="Jetten M.S.M."/>
            <person name="Mascher T."/>
            <person name="Medema M.H."/>
            <person name="Devos D.P."/>
            <person name="Kaster A.-K."/>
            <person name="Ovreas L."/>
            <person name="Rohde M."/>
            <person name="Galperin M.Y."/>
            <person name="Jogler C."/>
        </authorList>
    </citation>
    <scope>NUCLEOTIDE SEQUENCE [LARGE SCALE GENOMIC DNA]</scope>
    <source>
        <strain evidence="1 2">Pla110</strain>
    </source>
</reference>
<dbReference type="Proteomes" id="UP000317178">
    <property type="component" value="Chromosome"/>
</dbReference>
<dbReference type="EMBL" id="CP036281">
    <property type="protein sequence ID" value="QDU82664.1"/>
    <property type="molecule type" value="Genomic_DNA"/>
</dbReference>
<dbReference type="KEGG" id="plon:Pla110_44250"/>
<keyword evidence="2" id="KW-1185">Reference proteome</keyword>
<proteinExistence type="predicted"/>
<sequence>MPKKNTAFYCSAELISKTDGSPVETGTTTVYVRQDNGSQATSTNSATHKGNGEWEVLLTAAEMNGNVVNAVFVNSSAVNTKLLIETTTNTTADLATTLVDVLADTGTDIPAAIAALNDISAEDVRTEIDSNSTQLALILADTGTDIPALIAALNDLSTSDLTTALGDITTAVETDIPAQITALDSVTPEAVVTAMEESGTKLSLIKIDTTAILEDTATTIPDLFDDIPSLSDFTAGVVTVVSPVTSTGLVELEEGDDYHADESRALNFIQPEGAWPDLTGASIVLRAAKGPARISKAGSVVQATGAGQKVRVELTAADIGNTTGKEWAYKVAATLSNGRTVTLKRGRLDVVADIPAP</sequence>
<name>A0A518CU02_9PLAN</name>
<organism evidence="1 2">
    <name type="scientific">Polystyrenella longa</name>
    <dbReference type="NCBI Taxonomy" id="2528007"/>
    <lineage>
        <taxon>Bacteria</taxon>
        <taxon>Pseudomonadati</taxon>
        <taxon>Planctomycetota</taxon>
        <taxon>Planctomycetia</taxon>
        <taxon>Planctomycetales</taxon>
        <taxon>Planctomycetaceae</taxon>
        <taxon>Polystyrenella</taxon>
    </lineage>
</organism>
<dbReference type="AlphaFoldDB" id="A0A518CU02"/>
<evidence type="ECO:0000313" key="2">
    <source>
        <dbReference type="Proteomes" id="UP000317178"/>
    </source>
</evidence>
<evidence type="ECO:0000313" key="1">
    <source>
        <dbReference type="EMBL" id="QDU82664.1"/>
    </source>
</evidence>
<protein>
    <submittedName>
        <fullName evidence="1">Uncharacterized protein</fullName>
    </submittedName>
</protein>